<keyword evidence="3" id="KW-1185">Reference proteome</keyword>
<feature type="chain" id="PRO_5030963601" description="Lipoprotein" evidence="1">
    <location>
        <begin position="32"/>
        <end position="195"/>
    </location>
</feature>
<proteinExistence type="predicted"/>
<comment type="caution">
    <text evidence="2">The sequence shown here is derived from an EMBL/GenBank/DDBJ whole genome shotgun (WGS) entry which is preliminary data.</text>
</comment>
<sequence>MAAAPSPRPRRSPPGAIVLVAASLLTAPALTACSGVFGGGEEARPCPPVRIDRAASTLTQFRADGGRDLTDVTLEAELVGYQGACEYDDDGRAVEVEVTLGFTAALGPGARSRDQTFQYFVAVPRYFPSPVGKKVFDARLVFPEGTDRIRYVGEELRLRLPLDLGESGAAYPVYLGFQLSAEELEYNRAQRPGRP</sequence>
<dbReference type="EMBL" id="JACIGK010000001">
    <property type="protein sequence ID" value="MBB4264420.1"/>
    <property type="molecule type" value="Genomic_DNA"/>
</dbReference>
<evidence type="ECO:0000313" key="3">
    <source>
        <dbReference type="Proteomes" id="UP000554286"/>
    </source>
</evidence>
<evidence type="ECO:0008006" key="4">
    <source>
        <dbReference type="Google" id="ProtNLM"/>
    </source>
</evidence>
<gene>
    <name evidence="2" type="ORF">GGD89_000026</name>
</gene>
<feature type="signal peptide" evidence="1">
    <location>
        <begin position="1"/>
        <end position="31"/>
    </location>
</feature>
<name>A0A7W6R9S1_9PROT</name>
<dbReference type="Proteomes" id="UP000554286">
    <property type="component" value="Unassembled WGS sequence"/>
</dbReference>
<reference evidence="2 3" key="1">
    <citation type="submission" date="2020-08" db="EMBL/GenBank/DDBJ databases">
        <title>Genome sequencing of Purple Non-Sulfur Bacteria from various extreme environments.</title>
        <authorList>
            <person name="Mayer M."/>
        </authorList>
    </citation>
    <scope>NUCLEOTIDE SEQUENCE [LARGE SCALE GENOMIC DNA]</scope>
    <source>
        <strain evidence="2 3">JA131</strain>
    </source>
</reference>
<keyword evidence="1" id="KW-0732">Signal</keyword>
<dbReference type="RefSeq" id="WP_184042067.1">
    <property type="nucleotide sequence ID" value="NZ_JACIGK010000001.1"/>
</dbReference>
<evidence type="ECO:0000313" key="2">
    <source>
        <dbReference type="EMBL" id="MBB4264420.1"/>
    </source>
</evidence>
<dbReference type="AlphaFoldDB" id="A0A7W6R9S1"/>
<organism evidence="2 3">
    <name type="scientific">Roseospira visakhapatnamensis</name>
    <dbReference type="NCBI Taxonomy" id="390880"/>
    <lineage>
        <taxon>Bacteria</taxon>
        <taxon>Pseudomonadati</taxon>
        <taxon>Pseudomonadota</taxon>
        <taxon>Alphaproteobacteria</taxon>
        <taxon>Rhodospirillales</taxon>
        <taxon>Rhodospirillaceae</taxon>
        <taxon>Roseospira</taxon>
    </lineage>
</organism>
<protein>
    <recommendedName>
        <fullName evidence="4">Lipoprotein</fullName>
    </recommendedName>
</protein>
<evidence type="ECO:0000256" key="1">
    <source>
        <dbReference type="SAM" id="SignalP"/>
    </source>
</evidence>
<accession>A0A7W6R9S1</accession>